<evidence type="ECO:0000256" key="1">
    <source>
        <dbReference type="ARBA" id="ARBA00010699"/>
    </source>
</evidence>
<dbReference type="GO" id="GO:0004479">
    <property type="term" value="F:methionyl-tRNA formyltransferase activity"/>
    <property type="evidence" value="ECO:0007669"/>
    <property type="project" value="UniProtKB-EC"/>
</dbReference>
<evidence type="ECO:0000256" key="4">
    <source>
        <dbReference type="ARBA" id="ARBA00022917"/>
    </source>
</evidence>
<dbReference type="InterPro" id="IPR036477">
    <property type="entry name" value="Formyl_transf_N_sf"/>
</dbReference>
<evidence type="ECO:0000259" key="6">
    <source>
        <dbReference type="Pfam" id="PF02911"/>
    </source>
</evidence>
<proteinExistence type="inferred from homology"/>
<dbReference type="HAMAP" id="MF_00182">
    <property type="entry name" value="Formyl_trans"/>
    <property type="match status" value="1"/>
</dbReference>
<dbReference type="NCBIfam" id="TIGR00460">
    <property type="entry name" value="fmt"/>
    <property type="match status" value="1"/>
</dbReference>
<evidence type="ECO:0000313" key="7">
    <source>
        <dbReference type="EMBL" id="SUZ84494.1"/>
    </source>
</evidence>
<evidence type="ECO:0000256" key="2">
    <source>
        <dbReference type="ARBA" id="ARBA00012261"/>
    </source>
</evidence>
<dbReference type="Pfam" id="PF02911">
    <property type="entry name" value="Formyl_trans_C"/>
    <property type="match status" value="1"/>
</dbReference>
<comment type="similarity">
    <text evidence="1">Belongs to the Fmt family.</text>
</comment>
<dbReference type="InterPro" id="IPR044135">
    <property type="entry name" value="Met-tRNA-FMT_C"/>
</dbReference>
<dbReference type="GO" id="GO:0005829">
    <property type="term" value="C:cytosol"/>
    <property type="evidence" value="ECO:0007669"/>
    <property type="project" value="TreeGrafter"/>
</dbReference>
<dbReference type="CDD" id="cd08646">
    <property type="entry name" value="FMT_core_Met-tRNA-FMT_N"/>
    <property type="match status" value="1"/>
</dbReference>
<dbReference type="InterPro" id="IPR002376">
    <property type="entry name" value="Formyl_transf_N"/>
</dbReference>
<reference evidence="7" key="1">
    <citation type="submission" date="2018-05" db="EMBL/GenBank/DDBJ databases">
        <authorList>
            <person name="Lanie J.A."/>
            <person name="Ng W.-L."/>
            <person name="Kazmierczak K.M."/>
            <person name="Andrzejewski T.M."/>
            <person name="Davidsen T.M."/>
            <person name="Wayne K.J."/>
            <person name="Tettelin H."/>
            <person name="Glass J.I."/>
            <person name="Rusch D."/>
            <person name="Podicherti R."/>
            <person name="Tsui H.-C.T."/>
            <person name="Winkler M.E."/>
        </authorList>
    </citation>
    <scope>NUCLEOTIDE SEQUENCE</scope>
</reference>
<sequence length="308" mass="33124">MRLGFAGTPEFAAIILRELINTPHEVVRILTQPERPSGRGRTVQSSAVQQVAEALGIVCETPTDLIGREDLVDDLDLLVVVAYGMILPPEIFRAPQFASLNVHASLLPRWRGAAPIERSIMAGDGETGVSIMRIEKTLDTGPVFARTRHQLRSDETGPSLAKTLAKLGSAALIDVLRDWDTLPEPSPQDHRQATYAHKLSPGDSFISWATTAVNVERIVRALSGRSAAYARLGKHRIRILKAKVVAGSANPGELVKTDQGFAIGCSDGLLLLDTVQLNRGQGNPMSADVAANGHADLFSTGTQYDVVV</sequence>
<dbReference type="SUPFAM" id="SSF53328">
    <property type="entry name" value="Formyltransferase"/>
    <property type="match status" value="1"/>
</dbReference>
<organism evidence="7">
    <name type="scientific">marine metagenome</name>
    <dbReference type="NCBI Taxonomy" id="408172"/>
    <lineage>
        <taxon>unclassified sequences</taxon>
        <taxon>metagenomes</taxon>
        <taxon>ecological metagenomes</taxon>
    </lineage>
</organism>
<feature type="domain" description="Formyl transferase C-terminal" evidence="6">
    <location>
        <begin position="198"/>
        <end position="294"/>
    </location>
</feature>
<keyword evidence="3" id="KW-0808">Transferase</keyword>
<feature type="domain" description="Formyl transferase N-terminal" evidence="5">
    <location>
        <begin position="7"/>
        <end position="176"/>
    </location>
</feature>
<dbReference type="CDD" id="cd08704">
    <property type="entry name" value="Met_tRNA_FMT_C"/>
    <property type="match status" value="1"/>
</dbReference>
<name>A0A381QZV4_9ZZZZ</name>
<dbReference type="InterPro" id="IPR011034">
    <property type="entry name" value="Formyl_transferase-like_C_sf"/>
</dbReference>
<evidence type="ECO:0000259" key="5">
    <source>
        <dbReference type="Pfam" id="PF00551"/>
    </source>
</evidence>
<protein>
    <recommendedName>
        <fullName evidence="2">methionyl-tRNA formyltransferase</fullName>
        <ecNumber evidence="2">2.1.2.9</ecNumber>
    </recommendedName>
</protein>
<dbReference type="Gene3D" id="3.40.50.12230">
    <property type="match status" value="1"/>
</dbReference>
<gene>
    <name evidence="7" type="ORF">METZ01_LOCUS37348</name>
</gene>
<evidence type="ECO:0000256" key="3">
    <source>
        <dbReference type="ARBA" id="ARBA00022679"/>
    </source>
</evidence>
<dbReference type="PANTHER" id="PTHR11138">
    <property type="entry name" value="METHIONYL-TRNA FORMYLTRANSFERASE"/>
    <property type="match status" value="1"/>
</dbReference>
<dbReference type="Pfam" id="PF00551">
    <property type="entry name" value="Formyl_trans_N"/>
    <property type="match status" value="1"/>
</dbReference>
<dbReference type="EC" id="2.1.2.9" evidence="2"/>
<dbReference type="SUPFAM" id="SSF50486">
    <property type="entry name" value="FMT C-terminal domain-like"/>
    <property type="match status" value="1"/>
</dbReference>
<dbReference type="InterPro" id="IPR005793">
    <property type="entry name" value="Formyl_trans_C"/>
</dbReference>
<dbReference type="EMBL" id="UINC01001594">
    <property type="protein sequence ID" value="SUZ84494.1"/>
    <property type="molecule type" value="Genomic_DNA"/>
</dbReference>
<dbReference type="InterPro" id="IPR041711">
    <property type="entry name" value="Met-tRNA-FMT_N"/>
</dbReference>
<dbReference type="AlphaFoldDB" id="A0A381QZV4"/>
<keyword evidence="4" id="KW-0648">Protein biosynthesis</keyword>
<accession>A0A381QZV4</accession>
<dbReference type="PANTHER" id="PTHR11138:SF5">
    <property type="entry name" value="METHIONYL-TRNA FORMYLTRANSFERASE, MITOCHONDRIAL"/>
    <property type="match status" value="1"/>
</dbReference>
<dbReference type="InterPro" id="IPR005794">
    <property type="entry name" value="Fmt"/>
</dbReference>